<evidence type="ECO:0000256" key="1">
    <source>
        <dbReference type="SAM" id="Phobius"/>
    </source>
</evidence>
<dbReference type="EMBL" id="JABEYC010000318">
    <property type="protein sequence ID" value="KAF4979101.1"/>
    <property type="molecule type" value="Genomic_DNA"/>
</dbReference>
<dbReference type="OrthoDB" id="2896006at2759"/>
<keyword evidence="1" id="KW-0472">Membrane</keyword>
<feature type="transmembrane region" description="Helical" evidence="1">
    <location>
        <begin position="235"/>
        <end position="260"/>
    </location>
</feature>
<organism evidence="2 3">
    <name type="scientific">Fusarium zealandicum</name>
    <dbReference type="NCBI Taxonomy" id="1053134"/>
    <lineage>
        <taxon>Eukaryota</taxon>
        <taxon>Fungi</taxon>
        <taxon>Dikarya</taxon>
        <taxon>Ascomycota</taxon>
        <taxon>Pezizomycotina</taxon>
        <taxon>Sordariomycetes</taxon>
        <taxon>Hypocreomycetidae</taxon>
        <taxon>Hypocreales</taxon>
        <taxon>Nectriaceae</taxon>
        <taxon>Fusarium</taxon>
        <taxon>Fusarium staphyleae species complex</taxon>
    </lineage>
</organism>
<name>A0A8H4UMA5_9HYPO</name>
<feature type="transmembrane region" description="Helical" evidence="1">
    <location>
        <begin position="30"/>
        <end position="53"/>
    </location>
</feature>
<dbReference type="Proteomes" id="UP000635477">
    <property type="component" value="Unassembled WGS sequence"/>
</dbReference>
<evidence type="ECO:0000313" key="2">
    <source>
        <dbReference type="EMBL" id="KAF4979101.1"/>
    </source>
</evidence>
<gene>
    <name evidence="2" type="ORF">FZEAL_4637</name>
</gene>
<reference evidence="2" key="1">
    <citation type="journal article" date="2020" name="BMC Genomics">
        <title>Correction to: Identification and distribution of gene clusters required for synthesis of sphingolipid metabolism inhibitors in diverse species of the filamentous fungus Fusarium.</title>
        <authorList>
            <person name="Kim H.S."/>
            <person name="Lohmar J.M."/>
            <person name="Busman M."/>
            <person name="Brown D.W."/>
            <person name="Naumann T.A."/>
            <person name="Divon H.H."/>
            <person name="Lysoe E."/>
            <person name="Uhlig S."/>
            <person name="Proctor R.H."/>
        </authorList>
    </citation>
    <scope>NUCLEOTIDE SEQUENCE</scope>
    <source>
        <strain evidence="2">NRRL 22465</strain>
    </source>
</reference>
<evidence type="ECO:0000313" key="3">
    <source>
        <dbReference type="Proteomes" id="UP000635477"/>
    </source>
</evidence>
<evidence type="ECO:0008006" key="4">
    <source>
        <dbReference type="Google" id="ProtNLM"/>
    </source>
</evidence>
<reference evidence="2" key="2">
    <citation type="submission" date="2020-05" db="EMBL/GenBank/DDBJ databases">
        <authorList>
            <person name="Kim H.-S."/>
            <person name="Proctor R.H."/>
            <person name="Brown D.W."/>
        </authorList>
    </citation>
    <scope>NUCLEOTIDE SEQUENCE</scope>
    <source>
        <strain evidence="2">NRRL 22465</strain>
    </source>
</reference>
<sequence length="359" mass="38877">MLSHAASALLKRDNIPSAPDYTDPHQLPPWSIFVFMLNAIVFIPVVLVINYTLEKVFPVLAIVEDEKPPAYDPLPVEPLSAAGNAPKPTDAPAPVVAAGKPVTSSFRATWRLLRSHGGFRALFRGLPCLFVQLAIRSIITGALWGSIPCGALFGNLISSLVLVQFSTAWVHIVITAPSPLRFWRRLPAFASTFNATWRPTLIFWAASEAANWTSVLIVGAAKLDNQSELSDASKAWRGLAAVISIVVLQVLVLVPAYVVLVRVQASLLPDDHETIIPFDRSFNGRIEPAVVGGLGYATVRDAWASFSKSAWRRIVLLHVKITAVSVVAVFVVAAVVIPQFILMASFGSRVDGNAELSEM</sequence>
<protein>
    <recommendedName>
        <fullName evidence="4">Ubiquitin carrier protein</fullName>
    </recommendedName>
</protein>
<proteinExistence type="predicted"/>
<dbReference type="AlphaFoldDB" id="A0A8H4UMA5"/>
<accession>A0A8H4UMA5</accession>
<feature type="transmembrane region" description="Helical" evidence="1">
    <location>
        <begin position="315"/>
        <end position="341"/>
    </location>
</feature>
<keyword evidence="1" id="KW-0812">Transmembrane</keyword>
<keyword evidence="3" id="KW-1185">Reference proteome</keyword>
<comment type="caution">
    <text evidence="2">The sequence shown here is derived from an EMBL/GenBank/DDBJ whole genome shotgun (WGS) entry which is preliminary data.</text>
</comment>
<keyword evidence="1" id="KW-1133">Transmembrane helix</keyword>